<dbReference type="CDD" id="cd00293">
    <property type="entry name" value="USP-like"/>
    <property type="match status" value="2"/>
</dbReference>
<keyword evidence="6" id="KW-1185">Reference proteome</keyword>
<dbReference type="PANTHER" id="PTHR46268">
    <property type="entry name" value="STRESS RESPONSE PROTEIN NHAX"/>
    <property type="match status" value="1"/>
</dbReference>
<dbReference type="Gene3D" id="3.40.50.620">
    <property type="entry name" value="HUPs"/>
    <property type="match status" value="2"/>
</dbReference>
<keyword evidence="3" id="KW-0067">ATP-binding</keyword>
<keyword evidence="2" id="KW-0547">Nucleotide-binding</keyword>
<sequence length="313" mass="34657">MQIGVPVHETWRRMAVAAGMPRRRILCATDLTPRSDRAMQRAALLAQQMKAEAHFVHALNDRLAGRVLRSKVIRANLRLAAHSQRLMQHAPESVTAEVQLGNPIDIVIATAREYKPDLIVIARPKRRSLDTMLGTAAERIIRGTGCSVLLVGNAAERPYQRMVLATDLSSKSAHVTRTVVSMGMLKNARTWVVHAFGLPYHDIATGDGLDIDGISAEVMWHSTARRNVLQSLDDAGIDVTRVHIATELSRPLTAIRRVMDQAQPELLVIGVSRWLALKRILVGSVTHRVFRDVNCDVLAIAPPPAERKWLYAA</sequence>
<dbReference type="GO" id="GO:0005524">
    <property type="term" value="F:ATP binding"/>
    <property type="evidence" value="ECO:0007669"/>
    <property type="project" value="UniProtKB-KW"/>
</dbReference>
<organism evidence="5 6">
    <name type="scientific">Steroidobacter agaridevorans</name>
    <dbReference type="NCBI Taxonomy" id="2695856"/>
    <lineage>
        <taxon>Bacteria</taxon>
        <taxon>Pseudomonadati</taxon>
        <taxon>Pseudomonadota</taxon>
        <taxon>Gammaproteobacteria</taxon>
        <taxon>Steroidobacterales</taxon>
        <taxon>Steroidobacteraceae</taxon>
        <taxon>Steroidobacter</taxon>
    </lineage>
</organism>
<feature type="domain" description="UspA" evidence="4">
    <location>
        <begin position="159"/>
        <end position="300"/>
    </location>
</feature>
<evidence type="ECO:0000256" key="3">
    <source>
        <dbReference type="ARBA" id="ARBA00022840"/>
    </source>
</evidence>
<evidence type="ECO:0000313" key="6">
    <source>
        <dbReference type="Proteomes" id="UP000445000"/>
    </source>
</evidence>
<proteinExistence type="inferred from homology"/>
<dbReference type="RefSeq" id="WP_308683925.1">
    <property type="nucleotide sequence ID" value="NZ_BLJN01000002.1"/>
</dbReference>
<reference evidence="6" key="1">
    <citation type="submission" date="2020-01" db="EMBL/GenBank/DDBJ databases">
        <title>'Steroidobacter agaridevorans' sp. nov., agar-degrading bacteria isolated from rhizosphere soils.</title>
        <authorList>
            <person name="Ikenaga M."/>
            <person name="Kataoka M."/>
            <person name="Murouchi A."/>
            <person name="Katsuragi S."/>
            <person name="Sakai M."/>
        </authorList>
    </citation>
    <scope>NUCLEOTIDE SEQUENCE [LARGE SCALE GENOMIC DNA]</scope>
    <source>
        <strain evidence="6">YU21-B</strain>
    </source>
</reference>
<evidence type="ECO:0000313" key="5">
    <source>
        <dbReference type="EMBL" id="GFE80283.1"/>
    </source>
</evidence>
<evidence type="ECO:0000259" key="4">
    <source>
        <dbReference type="Pfam" id="PF00582"/>
    </source>
</evidence>
<dbReference type="Pfam" id="PF00582">
    <property type="entry name" value="Usp"/>
    <property type="match status" value="2"/>
</dbReference>
<gene>
    <name evidence="5" type="ORF">GCM10011487_22830</name>
</gene>
<comment type="similarity">
    <text evidence="1">Belongs to the universal stress protein A family.</text>
</comment>
<protein>
    <recommendedName>
        <fullName evidence="4">UspA domain-containing protein</fullName>
    </recommendedName>
</protein>
<evidence type="ECO:0000256" key="1">
    <source>
        <dbReference type="ARBA" id="ARBA00008791"/>
    </source>
</evidence>
<dbReference type="InterPro" id="IPR014729">
    <property type="entry name" value="Rossmann-like_a/b/a_fold"/>
</dbReference>
<dbReference type="PANTHER" id="PTHR46268:SF27">
    <property type="entry name" value="UNIVERSAL STRESS PROTEIN RV2623"/>
    <property type="match status" value="1"/>
</dbReference>
<feature type="domain" description="UspA" evidence="4">
    <location>
        <begin position="22"/>
        <end position="151"/>
    </location>
</feature>
<name>A0A829YBE8_9GAMM</name>
<dbReference type="InterPro" id="IPR006016">
    <property type="entry name" value="UspA"/>
</dbReference>
<dbReference type="AlphaFoldDB" id="A0A829YBE8"/>
<evidence type="ECO:0000256" key="2">
    <source>
        <dbReference type="ARBA" id="ARBA00022741"/>
    </source>
</evidence>
<dbReference type="Proteomes" id="UP000445000">
    <property type="component" value="Unassembled WGS sequence"/>
</dbReference>
<accession>A0A829YBE8</accession>
<dbReference type="EMBL" id="BLJN01000002">
    <property type="protein sequence ID" value="GFE80283.1"/>
    <property type="molecule type" value="Genomic_DNA"/>
</dbReference>
<dbReference type="InterPro" id="IPR006015">
    <property type="entry name" value="Universal_stress_UspA"/>
</dbReference>
<dbReference type="SUPFAM" id="SSF52402">
    <property type="entry name" value="Adenine nucleotide alpha hydrolases-like"/>
    <property type="match status" value="2"/>
</dbReference>
<dbReference type="PRINTS" id="PR01438">
    <property type="entry name" value="UNVRSLSTRESS"/>
</dbReference>
<comment type="caution">
    <text evidence="5">The sequence shown here is derived from an EMBL/GenBank/DDBJ whole genome shotgun (WGS) entry which is preliminary data.</text>
</comment>